<proteinExistence type="predicted"/>
<evidence type="ECO:0000313" key="1">
    <source>
        <dbReference type="EMBL" id="KAJ9085012.1"/>
    </source>
</evidence>
<comment type="caution">
    <text evidence="1">The sequence shown here is derived from an EMBL/GenBank/DDBJ whole genome shotgun (WGS) entry which is preliminary data.</text>
</comment>
<sequence length="186" mass="20280">MNGASNLAFKRGPRARACDTCRRWKKRCDQSKPACTRCTDSGTECTYSYVQVYYQYEAQTASLRQEASRRHGFIVNLAPCHGIQLAPPLNSPIGDSNMRLPPLSSLFLPTGPSSRKNSTLRLDVPPQGYIHSGPSSASLPTIPSEPSPTSGLGSTGRTSPIILPPVTSQDQAYYSPTFPPDAHYYD</sequence>
<keyword evidence="2" id="KW-1185">Reference proteome</keyword>
<dbReference type="EMBL" id="QTSX02000789">
    <property type="protein sequence ID" value="KAJ9085012.1"/>
    <property type="molecule type" value="Genomic_DNA"/>
</dbReference>
<name>A0ACC2UDP4_9FUNG</name>
<gene>
    <name evidence="1" type="ORF">DSO57_1018296</name>
</gene>
<evidence type="ECO:0000313" key="2">
    <source>
        <dbReference type="Proteomes" id="UP001165960"/>
    </source>
</evidence>
<protein>
    <submittedName>
        <fullName evidence="1">Uncharacterized protein</fullName>
    </submittedName>
</protein>
<accession>A0ACC2UDP4</accession>
<organism evidence="1 2">
    <name type="scientific">Entomophthora muscae</name>
    <dbReference type="NCBI Taxonomy" id="34485"/>
    <lineage>
        <taxon>Eukaryota</taxon>
        <taxon>Fungi</taxon>
        <taxon>Fungi incertae sedis</taxon>
        <taxon>Zoopagomycota</taxon>
        <taxon>Entomophthoromycotina</taxon>
        <taxon>Entomophthoromycetes</taxon>
        <taxon>Entomophthorales</taxon>
        <taxon>Entomophthoraceae</taxon>
        <taxon>Entomophthora</taxon>
    </lineage>
</organism>
<reference evidence="1" key="1">
    <citation type="submission" date="2022-04" db="EMBL/GenBank/DDBJ databases">
        <title>Genome of the entomopathogenic fungus Entomophthora muscae.</title>
        <authorList>
            <person name="Elya C."/>
            <person name="Lovett B.R."/>
            <person name="Lee E."/>
            <person name="Macias A.M."/>
            <person name="Hajek A.E."/>
            <person name="De Bivort B.L."/>
            <person name="Kasson M.T."/>
            <person name="De Fine Licht H.H."/>
            <person name="Stajich J.E."/>
        </authorList>
    </citation>
    <scope>NUCLEOTIDE SEQUENCE</scope>
    <source>
        <strain evidence="1">Berkeley</strain>
    </source>
</reference>
<dbReference type="Proteomes" id="UP001165960">
    <property type="component" value="Unassembled WGS sequence"/>
</dbReference>